<keyword evidence="3" id="KW-0804">Transcription</keyword>
<dbReference type="InterPro" id="IPR036390">
    <property type="entry name" value="WH_DNA-bd_sf"/>
</dbReference>
<dbReference type="Proteomes" id="UP001208567">
    <property type="component" value="Unassembled WGS sequence"/>
</dbReference>
<dbReference type="PROSITE" id="PS51063">
    <property type="entry name" value="HTH_CRP_2"/>
    <property type="match status" value="1"/>
</dbReference>
<dbReference type="EMBL" id="BRXR01000001">
    <property type="protein sequence ID" value="GLC29533.1"/>
    <property type="molecule type" value="Genomic_DNA"/>
</dbReference>
<dbReference type="Pfam" id="PF00027">
    <property type="entry name" value="cNMP_binding"/>
    <property type="match status" value="1"/>
</dbReference>
<evidence type="ECO:0000256" key="1">
    <source>
        <dbReference type="ARBA" id="ARBA00023015"/>
    </source>
</evidence>
<proteinExistence type="predicted"/>
<keyword evidence="1" id="KW-0805">Transcription regulation</keyword>
<keyword evidence="7" id="KW-1185">Reference proteome</keyword>
<feature type="domain" description="Cyclic nucleotide-binding" evidence="4">
    <location>
        <begin position="20"/>
        <end position="125"/>
    </location>
</feature>
<keyword evidence="2" id="KW-0238">DNA-binding</keyword>
<evidence type="ECO:0000256" key="2">
    <source>
        <dbReference type="ARBA" id="ARBA00023125"/>
    </source>
</evidence>
<gene>
    <name evidence="6" type="ORF">bsdE14_09430</name>
</gene>
<sequence length="225" mass="26001">MEAIKINIDEYINAISSLNIFSSFTKDELRKVFSSSKYEIKEYGKEQIIHLQNELCSTMDIILNGQASVQNIDENGNILKINTFTSKDIIGVNLIFARRNYYPMTVVAASKVTMLHMEKELILELCSNRNFMIELMTAISDKTIILTDKIKTISMKTIRQCIIDFIKYEYHIQNSNVIKLNTSKKDLAERLGIQRSSLSRELNKMRRDGLLEYDARTITLKNIDI</sequence>
<dbReference type="RefSeq" id="WP_264848825.1">
    <property type="nucleotide sequence ID" value="NZ_BRXR01000001.1"/>
</dbReference>
<feature type="domain" description="HTH crp-type" evidence="5">
    <location>
        <begin position="156"/>
        <end position="224"/>
    </location>
</feature>
<dbReference type="CDD" id="cd00038">
    <property type="entry name" value="CAP_ED"/>
    <property type="match status" value="1"/>
</dbReference>
<dbReference type="SMART" id="SM00419">
    <property type="entry name" value="HTH_CRP"/>
    <property type="match status" value="1"/>
</dbReference>
<protein>
    <submittedName>
        <fullName evidence="6">Crp/Fnr family transcriptional regulator</fullName>
    </submittedName>
</protein>
<evidence type="ECO:0000313" key="6">
    <source>
        <dbReference type="EMBL" id="GLC29533.1"/>
    </source>
</evidence>
<organism evidence="6 7">
    <name type="scientific">Clostridium omnivorum</name>
    <dbReference type="NCBI Taxonomy" id="1604902"/>
    <lineage>
        <taxon>Bacteria</taxon>
        <taxon>Bacillati</taxon>
        <taxon>Bacillota</taxon>
        <taxon>Clostridia</taxon>
        <taxon>Eubacteriales</taxon>
        <taxon>Clostridiaceae</taxon>
        <taxon>Clostridium</taxon>
    </lineage>
</organism>
<dbReference type="PROSITE" id="PS50042">
    <property type="entry name" value="CNMP_BINDING_3"/>
    <property type="match status" value="1"/>
</dbReference>
<dbReference type="SUPFAM" id="SSF51206">
    <property type="entry name" value="cAMP-binding domain-like"/>
    <property type="match status" value="1"/>
</dbReference>
<comment type="caution">
    <text evidence="6">The sequence shown here is derived from an EMBL/GenBank/DDBJ whole genome shotgun (WGS) entry which is preliminary data.</text>
</comment>
<evidence type="ECO:0000256" key="3">
    <source>
        <dbReference type="ARBA" id="ARBA00023163"/>
    </source>
</evidence>
<dbReference type="InterPro" id="IPR000595">
    <property type="entry name" value="cNMP-bd_dom"/>
</dbReference>
<evidence type="ECO:0000313" key="7">
    <source>
        <dbReference type="Proteomes" id="UP001208567"/>
    </source>
</evidence>
<dbReference type="Gene3D" id="2.60.120.10">
    <property type="entry name" value="Jelly Rolls"/>
    <property type="match status" value="1"/>
</dbReference>
<dbReference type="Pfam" id="PF13545">
    <property type="entry name" value="HTH_Crp_2"/>
    <property type="match status" value="1"/>
</dbReference>
<dbReference type="InterPro" id="IPR014710">
    <property type="entry name" value="RmlC-like_jellyroll"/>
</dbReference>
<dbReference type="InterPro" id="IPR018490">
    <property type="entry name" value="cNMP-bd_dom_sf"/>
</dbReference>
<evidence type="ECO:0000259" key="4">
    <source>
        <dbReference type="PROSITE" id="PS50042"/>
    </source>
</evidence>
<dbReference type="SUPFAM" id="SSF46785">
    <property type="entry name" value="Winged helix' DNA-binding domain"/>
    <property type="match status" value="1"/>
</dbReference>
<name>A0ABQ5N2U9_9CLOT</name>
<dbReference type="InterPro" id="IPR012318">
    <property type="entry name" value="HTH_CRP"/>
</dbReference>
<accession>A0ABQ5N2U9</accession>
<reference evidence="6 7" key="1">
    <citation type="journal article" date="2024" name="Int. J. Syst. Evol. Microbiol.">
        <title>Clostridium omnivorum sp. nov., isolated from anoxic soil under the treatment of reductive soil disinfestation.</title>
        <authorList>
            <person name="Ueki A."/>
            <person name="Tonouchi A."/>
            <person name="Kaku N."/>
            <person name="Honma S."/>
            <person name="Ueki K."/>
        </authorList>
    </citation>
    <scope>NUCLEOTIDE SEQUENCE [LARGE SCALE GENOMIC DNA]</scope>
    <source>
        <strain evidence="6 7">E14</strain>
    </source>
</reference>
<evidence type="ECO:0000259" key="5">
    <source>
        <dbReference type="PROSITE" id="PS51063"/>
    </source>
</evidence>